<reference evidence="1 2" key="1">
    <citation type="journal article" date="2021" name="Sci. Rep.">
        <title>The distribution of antibiotic resistance genes in chicken gut microbiota commensals.</title>
        <authorList>
            <person name="Juricova H."/>
            <person name="Matiasovicova J."/>
            <person name="Kubasova T."/>
            <person name="Cejkova D."/>
            <person name="Rychlik I."/>
        </authorList>
    </citation>
    <scope>NUCLEOTIDE SEQUENCE [LARGE SCALE GENOMIC DNA]</scope>
    <source>
        <strain evidence="1 2">An801</strain>
    </source>
</reference>
<dbReference type="Proteomes" id="UP000703295">
    <property type="component" value="Unassembled WGS sequence"/>
</dbReference>
<organism evidence="1 2">
    <name type="scientific">Bacteroides mediterraneensis</name>
    <dbReference type="NCBI Taxonomy" id="1841856"/>
    <lineage>
        <taxon>Bacteria</taxon>
        <taxon>Pseudomonadati</taxon>
        <taxon>Bacteroidota</taxon>
        <taxon>Bacteroidia</taxon>
        <taxon>Bacteroidales</taxon>
        <taxon>Bacteroidaceae</taxon>
        <taxon>Bacteroides</taxon>
    </lineage>
</organism>
<sequence length="55" mass="6234">KGAIIGSVVIADCVQNHPSVWAEKGCWNWVLKDAVLFDKPIMNVKGKLSFWEYNQ</sequence>
<protein>
    <submittedName>
        <fullName evidence="1">RNA-binding protein</fullName>
    </submittedName>
</protein>
<proteinExistence type="predicted"/>
<comment type="caution">
    <text evidence="1">The sequence shown here is derived from an EMBL/GenBank/DDBJ whole genome shotgun (WGS) entry which is preliminary data.</text>
</comment>
<feature type="non-terminal residue" evidence="1">
    <location>
        <position position="1"/>
    </location>
</feature>
<keyword evidence="2" id="KW-1185">Reference proteome</keyword>
<gene>
    <name evidence="1" type="ORF">H6A31_13495</name>
</gene>
<evidence type="ECO:0000313" key="2">
    <source>
        <dbReference type="Proteomes" id="UP000703295"/>
    </source>
</evidence>
<name>A0ABS2EZB3_9BACE</name>
<accession>A0ABS2EZB3</accession>
<dbReference type="EMBL" id="JACJJW010000051">
    <property type="protein sequence ID" value="MBM6759679.1"/>
    <property type="molecule type" value="Genomic_DNA"/>
</dbReference>
<evidence type="ECO:0000313" key="1">
    <source>
        <dbReference type="EMBL" id="MBM6759679.1"/>
    </source>
</evidence>